<gene>
    <name evidence="1" type="ORF">ZIOFF_030302</name>
</gene>
<dbReference type="GO" id="GO:0045292">
    <property type="term" value="P:mRNA cis splicing, via spliceosome"/>
    <property type="evidence" value="ECO:0007669"/>
    <property type="project" value="TreeGrafter"/>
</dbReference>
<keyword evidence="2" id="KW-1185">Reference proteome</keyword>
<accession>A0A8J5GY22</accession>
<dbReference type="GO" id="GO:0005681">
    <property type="term" value="C:spliceosomal complex"/>
    <property type="evidence" value="ECO:0007669"/>
    <property type="project" value="TreeGrafter"/>
</dbReference>
<evidence type="ECO:0000313" key="1">
    <source>
        <dbReference type="EMBL" id="KAG6512206.1"/>
    </source>
</evidence>
<name>A0A8J5GY22_ZINOF</name>
<dbReference type="AlphaFoldDB" id="A0A8J5GY22"/>
<dbReference type="GO" id="GO:0005737">
    <property type="term" value="C:cytoplasm"/>
    <property type="evidence" value="ECO:0007669"/>
    <property type="project" value="TreeGrafter"/>
</dbReference>
<dbReference type="PANTHER" id="PTHR21737:SF4">
    <property type="entry name" value="SPLICING FACTOR CACTIN"/>
    <property type="match status" value="1"/>
</dbReference>
<dbReference type="EMBL" id="JACMSC010000008">
    <property type="protein sequence ID" value="KAG6512206.1"/>
    <property type="molecule type" value="Genomic_DNA"/>
</dbReference>
<evidence type="ECO:0000313" key="2">
    <source>
        <dbReference type="Proteomes" id="UP000734854"/>
    </source>
</evidence>
<organism evidence="1 2">
    <name type="scientific">Zingiber officinale</name>
    <name type="common">Ginger</name>
    <name type="synonym">Amomum zingiber</name>
    <dbReference type="NCBI Taxonomy" id="94328"/>
    <lineage>
        <taxon>Eukaryota</taxon>
        <taxon>Viridiplantae</taxon>
        <taxon>Streptophyta</taxon>
        <taxon>Embryophyta</taxon>
        <taxon>Tracheophyta</taxon>
        <taxon>Spermatophyta</taxon>
        <taxon>Magnoliopsida</taxon>
        <taxon>Liliopsida</taxon>
        <taxon>Zingiberales</taxon>
        <taxon>Zingiberaceae</taxon>
        <taxon>Zingiber</taxon>
    </lineage>
</organism>
<reference evidence="1 2" key="1">
    <citation type="submission" date="2020-08" db="EMBL/GenBank/DDBJ databases">
        <title>Plant Genome Project.</title>
        <authorList>
            <person name="Zhang R.-G."/>
        </authorList>
    </citation>
    <scope>NUCLEOTIDE SEQUENCE [LARGE SCALE GENOMIC DNA]</scope>
    <source>
        <tissue evidence="1">Rhizome</tissue>
    </source>
</reference>
<proteinExistence type="predicted"/>
<sequence length="150" mass="17745">MEEEIIDYMSKKAQKKVAKKLKTNVVAKNSNDPNPFGESKLTEKLRLKRSRKEGKAQHEEMTMLGRKRDRAEFLDWEKKEEEGLTLKELEEFCDDIKMHLDLDKTPPIQIRYWELIPNVVDILWVLDTEQALMVVCNWELVEAQKRDAID</sequence>
<dbReference type="PANTHER" id="PTHR21737">
    <property type="entry name" value="POLYGLUTAMINE BINDING PROTEIN 1/MARVEL MEMBRANE-ASSOCIATING DOMAIN CONTAINING 3"/>
    <property type="match status" value="1"/>
</dbReference>
<comment type="caution">
    <text evidence="1">The sequence shown here is derived from an EMBL/GenBank/DDBJ whole genome shotgun (WGS) entry which is preliminary data.</text>
</comment>
<dbReference type="Proteomes" id="UP000734854">
    <property type="component" value="Unassembled WGS sequence"/>
</dbReference>
<protein>
    <submittedName>
        <fullName evidence="1">Uncharacterized protein</fullName>
    </submittedName>
</protein>